<dbReference type="InterPro" id="IPR015422">
    <property type="entry name" value="PyrdxlP-dep_Trfase_small"/>
</dbReference>
<dbReference type="InterPro" id="IPR015424">
    <property type="entry name" value="PyrdxlP-dep_Trfase"/>
</dbReference>
<evidence type="ECO:0000256" key="3">
    <source>
        <dbReference type="ARBA" id="ARBA00022898"/>
    </source>
</evidence>
<dbReference type="PIRSF" id="PIRSF017617">
    <property type="entry name" value="Thr_aldolase"/>
    <property type="match status" value="1"/>
</dbReference>
<evidence type="ECO:0000256" key="2">
    <source>
        <dbReference type="ARBA" id="ARBA00006966"/>
    </source>
</evidence>
<feature type="domain" description="Aromatic amino acid beta-eliminating lyase/threonine aldolase" evidence="6">
    <location>
        <begin position="1"/>
        <end position="282"/>
    </location>
</feature>
<comment type="cofactor">
    <cofactor evidence="1">
        <name>pyridoxal 5'-phosphate</name>
        <dbReference type="ChEBI" id="CHEBI:597326"/>
    </cofactor>
</comment>
<dbReference type="PANTHER" id="PTHR48097">
    <property type="entry name" value="L-THREONINE ALDOLASE-RELATED"/>
    <property type="match status" value="1"/>
</dbReference>
<name>H5SAJ4_9CHLR</name>
<dbReference type="GO" id="GO:0006545">
    <property type="term" value="P:glycine biosynthetic process"/>
    <property type="evidence" value="ECO:0007669"/>
    <property type="project" value="TreeGrafter"/>
</dbReference>
<comment type="similarity">
    <text evidence="2">Belongs to the threonine aldolase family.</text>
</comment>
<dbReference type="NCBIfam" id="NF041359">
    <property type="entry name" value="GntG_guanitoxin"/>
    <property type="match status" value="1"/>
</dbReference>
<dbReference type="Gene3D" id="3.90.1150.10">
    <property type="entry name" value="Aspartate Aminotransferase, domain 1"/>
    <property type="match status" value="1"/>
</dbReference>
<dbReference type="EMBL" id="AP011651">
    <property type="protein sequence ID" value="BAL53180.1"/>
    <property type="molecule type" value="Genomic_DNA"/>
</dbReference>
<feature type="modified residue" description="N6-(pyridoxal phosphate)lysine" evidence="5">
    <location>
        <position position="193"/>
    </location>
</feature>
<accession>H5SAJ4</accession>
<dbReference type="NCBIfam" id="NF007825">
    <property type="entry name" value="PRK10534.1"/>
    <property type="match status" value="1"/>
</dbReference>
<reference evidence="7" key="1">
    <citation type="journal article" date="2005" name="Environ. Microbiol.">
        <title>Genetic and functional properties of uncultivated thermophilic crenarchaeotes from a subsurface gold mine as revealed by analysis of genome fragments.</title>
        <authorList>
            <person name="Nunoura T."/>
            <person name="Hirayama H."/>
            <person name="Takami H."/>
            <person name="Oida H."/>
            <person name="Nishi S."/>
            <person name="Shimamura S."/>
            <person name="Suzuki Y."/>
            <person name="Inagaki F."/>
            <person name="Takai K."/>
            <person name="Nealson K.H."/>
            <person name="Horikoshi K."/>
        </authorList>
    </citation>
    <scope>NUCLEOTIDE SEQUENCE</scope>
</reference>
<dbReference type="PANTHER" id="PTHR48097:SF9">
    <property type="entry name" value="L-THREONINE ALDOLASE"/>
    <property type="match status" value="1"/>
</dbReference>
<dbReference type="SUPFAM" id="SSF53383">
    <property type="entry name" value="PLP-dependent transferases"/>
    <property type="match status" value="1"/>
</dbReference>
<reference evidence="7" key="2">
    <citation type="journal article" date="2012" name="PLoS ONE">
        <title>A Deeply Branching Thermophilic Bacterium with an Ancient Acetyl-CoA Pathway Dominates a Subsurface Ecosystem.</title>
        <authorList>
            <person name="Takami H."/>
            <person name="Noguchi H."/>
            <person name="Takaki Y."/>
            <person name="Uchiyama I."/>
            <person name="Toyoda A."/>
            <person name="Nishi S."/>
            <person name="Chee G.-J."/>
            <person name="Arai W."/>
            <person name="Nunoura T."/>
            <person name="Itoh T."/>
            <person name="Hattori M."/>
            <person name="Takai K."/>
        </authorList>
    </citation>
    <scope>NUCLEOTIDE SEQUENCE</scope>
</reference>
<evidence type="ECO:0000259" key="6">
    <source>
        <dbReference type="Pfam" id="PF01212"/>
    </source>
</evidence>
<dbReference type="InterPro" id="IPR023603">
    <property type="entry name" value="Low_specificity_L-TA-like"/>
</dbReference>
<dbReference type="GO" id="GO:0005829">
    <property type="term" value="C:cytosol"/>
    <property type="evidence" value="ECO:0007669"/>
    <property type="project" value="TreeGrafter"/>
</dbReference>
<dbReference type="GO" id="GO:0008732">
    <property type="term" value="F:L-allo-threonine aldolase activity"/>
    <property type="evidence" value="ECO:0007669"/>
    <property type="project" value="TreeGrafter"/>
</dbReference>
<gene>
    <name evidence="7" type="ORF">HGMM_F05B10C02</name>
</gene>
<dbReference type="Pfam" id="PF01212">
    <property type="entry name" value="Beta_elim_lyase"/>
    <property type="match status" value="1"/>
</dbReference>
<evidence type="ECO:0000256" key="4">
    <source>
        <dbReference type="ARBA" id="ARBA00023239"/>
    </source>
</evidence>
<keyword evidence="4" id="KW-0456">Lyase</keyword>
<keyword evidence="3" id="KW-0663">Pyridoxal phosphate</keyword>
<dbReference type="InterPro" id="IPR001597">
    <property type="entry name" value="ArAA_b-elim_lyase/Thr_aldolase"/>
</dbReference>
<dbReference type="AlphaFoldDB" id="H5SAJ4"/>
<dbReference type="GO" id="GO:0006567">
    <property type="term" value="P:L-threonine catabolic process"/>
    <property type="evidence" value="ECO:0007669"/>
    <property type="project" value="TreeGrafter"/>
</dbReference>
<dbReference type="InterPro" id="IPR015421">
    <property type="entry name" value="PyrdxlP-dep_Trfase_major"/>
</dbReference>
<evidence type="ECO:0000256" key="1">
    <source>
        <dbReference type="ARBA" id="ARBA00001933"/>
    </source>
</evidence>
<protein>
    <submittedName>
        <fullName evidence="7">Threonine aldolase</fullName>
    </submittedName>
</protein>
<proteinExistence type="inferred from homology"/>
<dbReference type="FunFam" id="3.40.640.10:FF:000030">
    <property type="entry name" value="Low-specificity L-threonine aldolase"/>
    <property type="match status" value="1"/>
</dbReference>
<dbReference type="CDD" id="cd06502">
    <property type="entry name" value="TA_like"/>
    <property type="match status" value="1"/>
</dbReference>
<evidence type="ECO:0000256" key="5">
    <source>
        <dbReference type="PIRSR" id="PIRSR017617-1"/>
    </source>
</evidence>
<dbReference type="Gene3D" id="3.40.640.10">
    <property type="entry name" value="Type I PLP-dependent aspartate aminotransferase-like (Major domain)"/>
    <property type="match status" value="1"/>
</dbReference>
<organism evidence="7">
    <name type="scientific">uncultured Chloroflexota bacterium</name>
    <dbReference type="NCBI Taxonomy" id="166587"/>
    <lineage>
        <taxon>Bacteria</taxon>
        <taxon>Bacillati</taxon>
        <taxon>Chloroflexota</taxon>
        <taxon>environmental samples</taxon>
    </lineage>
</organism>
<evidence type="ECO:0000313" key="7">
    <source>
        <dbReference type="EMBL" id="BAL53180.1"/>
    </source>
</evidence>
<sequence length="335" mass="36270">MRQAMARAEVGDDVYGEDPTVNRLEEEAAALLGKERALFVPSGTMGNLIAVLTHCRRGDEVLLGALSHTFLFEVGGISALGGIHPHPLPNQPDGSLGLEDLRAAIRPDDIHQPPTRLICLENTHNRCGGTFQSVDYTRQVSHLAQEHGLNVHLDGARLFNAATAIAERTGGKVRQIAREMAQAVDSVTFCLSKGLCAPVGSVLCGSEAFIRQARRMRKMLGGGMRQAGILAAAGLIALEKMIDRLHEDHLRARKLAEGLRNIPGLVLDSDPPATNMIFLTLAETVPWNASQIAARLREKGVLVGAVGERRFRLVTHYWIDDAAVAHTIQAFKAVL</sequence>